<evidence type="ECO:0000313" key="1">
    <source>
        <dbReference type="EMBL" id="MFI2322855.1"/>
    </source>
</evidence>
<dbReference type="RefSeq" id="WP_396948299.1">
    <property type="nucleotide sequence ID" value="NZ_JBIRXV010000004.1"/>
</dbReference>
<comment type="caution">
    <text evidence="1">The sequence shown here is derived from an EMBL/GenBank/DDBJ whole genome shotgun (WGS) entry which is preliminary data.</text>
</comment>
<proteinExistence type="predicted"/>
<dbReference type="Proteomes" id="UP001611450">
    <property type="component" value="Unassembled WGS sequence"/>
</dbReference>
<protein>
    <submittedName>
        <fullName evidence="1">Uncharacterized protein</fullName>
    </submittedName>
</protein>
<dbReference type="EMBL" id="JBIRXV010000004">
    <property type="protein sequence ID" value="MFI2322855.1"/>
    <property type="molecule type" value="Genomic_DNA"/>
</dbReference>
<sequence length="64" mass="7224">MSIDRRMTALESRVTDIEPGYAETMYEPHRHVLGLEITLSRVAEKLGVHRATDAEIDAAIEDRS</sequence>
<name>A0ABW7WJ16_9NOCA</name>
<keyword evidence="2" id="KW-1185">Reference proteome</keyword>
<organism evidence="1 2">
    <name type="scientific">Nocardia beijingensis</name>
    <dbReference type="NCBI Taxonomy" id="95162"/>
    <lineage>
        <taxon>Bacteria</taxon>
        <taxon>Bacillati</taxon>
        <taxon>Actinomycetota</taxon>
        <taxon>Actinomycetes</taxon>
        <taxon>Mycobacteriales</taxon>
        <taxon>Nocardiaceae</taxon>
        <taxon>Nocardia</taxon>
    </lineage>
</organism>
<evidence type="ECO:0000313" key="2">
    <source>
        <dbReference type="Proteomes" id="UP001611450"/>
    </source>
</evidence>
<gene>
    <name evidence="1" type="ORF">ACH47G_20415</name>
</gene>
<accession>A0ABW7WJ16</accession>
<reference evidence="1 2" key="1">
    <citation type="submission" date="2024-10" db="EMBL/GenBank/DDBJ databases">
        <title>The Natural Products Discovery Center: Release of the First 8490 Sequenced Strains for Exploring Actinobacteria Biosynthetic Diversity.</title>
        <authorList>
            <person name="Kalkreuter E."/>
            <person name="Kautsar S.A."/>
            <person name="Yang D."/>
            <person name="Bader C.D."/>
            <person name="Teijaro C.N."/>
            <person name="Fluegel L."/>
            <person name="Davis C.M."/>
            <person name="Simpson J.R."/>
            <person name="Lauterbach L."/>
            <person name="Steele A.D."/>
            <person name="Gui C."/>
            <person name="Meng S."/>
            <person name="Li G."/>
            <person name="Viehrig K."/>
            <person name="Ye F."/>
            <person name="Su P."/>
            <person name="Kiefer A.F."/>
            <person name="Nichols A."/>
            <person name="Cepeda A.J."/>
            <person name="Yan W."/>
            <person name="Fan B."/>
            <person name="Jiang Y."/>
            <person name="Adhikari A."/>
            <person name="Zheng C.-J."/>
            <person name="Schuster L."/>
            <person name="Cowan T.M."/>
            <person name="Smanski M.J."/>
            <person name="Chevrette M.G."/>
            <person name="De Carvalho L.P.S."/>
            <person name="Shen B."/>
        </authorList>
    </citation>
    <scope>NUCLEOTIDE SEQUENCE [LARGE SCALE GENOMIC DNA]</scope>
    <source>
        <strain evidence="1 2">NPDC019626</strain>
    </source>
</reference>